<dbReference type="PANTHER" id="PTHR46468">
    <property type="entry name" value="SENTRIN-SPECIFIC PROTEASE 8"/>
    <property type="match status" value="1"/>
</dbReference>
<dbReference type="eggNOG" id="KOG3246">
    <property type="taxonomic scope" value="Eukaryota"/>
</dbReference>
<dbReference type="GO" id="GO:0008234">
    <property type="term" value="F:cysteine-type peptidase activity"/>
    <property type="evidence" value="ECO:0007669"/>
    <property type="project" value="UniProtKB-KW"/>
</dbReference>
<feature type="region of interest" description="Disordered" evidence="5">
    <location>
        <begin position="1"/>
        <end position="52"/>
    </location>
</feature>
<dbReference type="GeneID" id="9183464"/>
<comment type="similarity">
    <text evidence="1">Belongs to the peptidase C48 family.</text>
</comment>
<dbReference type="GO" id="GO:0000338">
    <property type="term" value="P:protein deneddylation"/>
    <property type="evidence" value="ECO:0007669"/>
    <property type="project" value="UniProtKB-ARBA"/>
</dbReference>
<gene>
    <name evidence="7" type="ORF">GSTUM_00011022001</name>
</gene>
<dbReference type="HOGENOM" id="CLU_043678_1_1_1"/>
<dbReference type="RefSeq" id="XP_002841705.1">
    <property type="nucleotide sequence ID" value="XM_002841659.1"/>
</dbReference>
<evidence type="ECO:0000256" key="1">
    <source>
        <dbReference type="ARBA" id="ARBA00005234"/>
    </source>
</evidence>
<protein>
    <submittedName>
        <fullName evidence="7">(Perigord truffle) hypothetical protein</fullName>
    </submittedName>
</protein>
<dbReference type="AlphaFoldDB" id="D5GMY3"/>
<dbReference type="FunFam" id="3.40.395.10:FF:000008">
    <property type="entry name" value="Ulp1 protease family protein"/>
    <property type="match status" value="1"/>
</dbReference>
<reference evidence="7 8" key="1">
    <citation type="journal article" date="2010" name="Nature">
        <title>Perigord black truffle genome uncovers evolutionary origins and mechanisms of symbiosis.</title>
        <authorList>
            <person name="Martin F."/>
            <person name="Kohler A."/>
            <person name="Murat C."/>
            <person name="Balestrini R."/>
            <person name="Coutinho P.M."/>
            <person name="Jaillon O."/>
            <person name="Montanini B."/>
            <person name="Morin E."/>
            <person name="Noel B."/>
            <person name="Percudani R."/>
            <person name="Porcel B."/>
            <person name="Rubini A."/>
            <person name="Amicucci A."/>
            <person name="Amselem J."/>
            <person name="Anthouard V."/>
            <person name="Arcioni S."/>
            <person name="Artiguenave F."/>
            <person name="Aury J.M."/>
            <person name="Ballario P."/>
            <person name="Bolchi A."/>
            <person name="Brenna A."/>
            <person name="Brun A."/>
            <person name="Buee M."/>
            <person name="Cantarel B."/>
            <person name="Chevalier G."/>
            <person name="Couloux A."/>
            <person name="Da Silva C."/>
            <person name="Denoeud F."/>
            <person name="Duplessis S."/>
            <person name="Ghignone S."/>
            <person name="Hilselberger B."/>
            <person name="Iotti M."/>
            <person name="Marcais B."/>
            <person name="Mello A."/>
            <person name="Miranda M."/>
            <person name="Pacioni G."/>
            <person name="Quesneville H."/>
            <person name="Riccioni C."/>
            <person name="Ruotolo R."/>
            <person name="Splivallo R."/>
            <person name="Stocchi V."/>
            <person name="Tisserant E."/>
            <person name="Viscomi A.R."/>
            <person name="Zambonelli A."/>
            <person name="Zampieri E."/>
            <person name="Henrissat B."/>
            <person name="Lebrun M.H."/>
            <person name="Paolocci F."/>
            <person name="Bonfante P."/>
            <person name="Ottonello S."/>
            <person name="Wincker P."/>
        </authorList>
    </citation>
    <scope>NUCLEOTIDE SEQUENCE [LARGE SCALE GENOMIC DNA]</scope>
    <source>
        <strain evidence="7 8">Mel28</strain>
    </source>
</reference>
<feature type="domain" description="Ubiquitin-like protease family profile" evidence="6">
    <location>
        <begin position="80"/>
        <end position="240"/>
    </location>
</feature>
<evidence type="ECO:0000256" key="3">
    <source>
        <dbReference type="ARBA" id="ARBA00022801"/>
    </source>
</evidence>
<dbReference type="EMBL" id="FN430361">
    <property type="protein sequence ID" value="CAZ85896.1"/>
    <property type="molecule type" value="Genomic_DNA"/>
</dbReference>
<feature type="compositionally biased region" description="Low complexity" evidence="5">
    <location>
        <begin position="19"/>
        <end position="34"/>
    </location>
</feature>
<keyword evidence="8" id="KW-1185">Reference proteome</keyword>
<keyword evidence="2" id="KW-0645">Protease</keyword>
<feature type="compositionally biased region" description="Basic and acidic residues" evidence="5">
    <location>
        <begin position="1"/>
        <end position="18"/>
    </location>
</feature>
<evidence type="ECO:0000313" key="7">
    <source>
        <dbReference type="EMBL" id="CAZ85896.1"/>
    </source>
</evidence>
<dbReference type="Gene3D" id="3.40.395.10">
    <property type="entry name" value="Adenoviral Proteinase, Chain A"/>
    <property type="match status" value="1"/>
</dbReference>
<keyword evidence="4" id="KW-0788">Thiol protease</keyword>
<dbReference type="STRING" id="656061.D5GMY3"/>
<dbReference type="SUPFAM" id="SSF54001">
    <property type="entry name" value="Cysteine proteinases"/>
    <property type="match status" value="1"/>
</dbReference>
<dbReference type="GO" id="GO:0019784">
    <property type="term" value="F:deNEDDylase activity"/>
    <property type="evidence" value="ECO:0007669"/>
    <property type="project" value="InterPro"/>
</dbReference>
<dbReference type="OMA" id="GFYFEYL"/>
<feature type="compositionally biased region" description="Basic and acidic residues" evidence="5">
    <location>
        <begin position="292"/>
        <end position="308"/>
    </location>
</feature>
<dbReference type="GO" id="GO:0006508">
    <property type="term" value="P:proteolysis"/>
    <property type="evidence" value="ECO:0007669"/>
    <property type="project" value="UniProtKB-KW"/>
</dbReference>
<organism evidence="7 8">
    <name type="scientific">Tuber melanosporum (strain Mel28)</name>
    <name type="common">Perigord black truffle</name>
    <dbReference type="NCBI Taxonomy" id="656061"/>
    <lineage>
        <taxon>Eukaryota</taxon>
        <taxon>Fungi</taxon>
        <taxon>Dikarya</taxon>
        <taxon>Ascomycota</taxon>
        <taxon>Pezizomycotina</taxon>
        <taxon>Pezizomycetes</taxon>
        <taxon>Pezizales</taxon>
        <taxon>Tuberaceae</taxon>
        <taxon>Tuber</taxon>
    </lineage>
</organism>
<feature type="region of interest" description="Disordered" evidence="5">
    <location>
        <begin position="279"/>
        <end position="308"/>
    </location>
</feature>
<dbReference type="PROSITE" id="PS50600">
    <property type="entry name" value="ULP_PROTEASE"/>
    <property type="match status" value="1"/>
</dbReference>
<keyword evidence="3" id="KW-0378">Hydrolase</keyword>
<dbReference type="InterPro" id="IPR003653">
    <property type="entry name" value="Peptidase_C48_C"/>
</dbReference>
<proteinExistence type="inferred from homology"/>
<dbReference type="Proteomes" id="UP000006911">
    <property type="component" value="Unassembled WGS sequence"/>
</dbReference>
<dbReference type="PANTHER" id="PTHR46468:SF1">
    <property type="entry name" value="SENTRIN-SPECIFIC PROTEASE 8"/>
    <property type="match status" value="1"/>
</dbReference>
<accession>D5GMY3</accession>
<evidence type="ECO:0000313" key="8">
    <source>
        <dbReference type="Proteomes" id="UP000006911"/>
    </source>
</evidence>
<dbReference type="Pfam" id="PF02902">
    <property type="entry name" value="Peptidase_C48"/>
    <property type="match status" value="1"/>
</dbReference>
<dbReference type="KEGG" id="tml:GSTUM_00011022001"/>
<dbReference type="InterPro" id="IPR038765">
    <property type="entry name" value="Papain-like_cys_pep_sf"/>
</dbReference>
<evidence type="ECO:0000256" key="5">
    <source>
        <dbReference type="SAM" id="MobiDB-lite"/>
    </source>
</evidence>
<name>D5GMY3_TUBMM</name>
<dbReference type="InterPro" id="IPR044613">
    <property type="entry name" value="Nep1/2-like"/>
</dbReference>
<evidence type="ECO:0000256" key="2">
    <source>
        <dbReference type="ARBA" id="ARBA00022670"/>
    </source>
</evidence>
<sequence length="308" mass="34544">MPFRDAIREMSGFHRDEVTTSNPPTTSSAPTSSSSPPPPRSSGGGRGMMDRMADAGGNLRLRRNEMKLRPEDPYLSYYDVCVTKEDIDCLKGDWLTDNNISFWEEYLEHEELKSPNNKVMLLRPSMVFLLKNTKDPLTLESALPDVKKASHIFLPINDCRNPSIPEGGTHWSLLVVGVSDRVAFHYDSLSPANCGEAREVCKKLGVLLGFSLQFFDLEDTPQQDNGSDCGVHVCWAMKHLLVKRLLAVEREKAVQMTLRGKRVDASGYRKEMFKICEGLRKKASRSTSPRTSKHDGKDSPPRIGDDQT</sequence>
<dbReference type="InParanoid" id="D5GMY3"/>
<evidence type="ECO:0000259" key="6">
    <source>
        <dbReference type="PROSITE" id="PS50600"/>
    </source>
</evidence>
<evidence type="ECO:0000256" key="4">
    <source>
        <dbReference type="ARBA" id="ARBA00022807"/>
    </source>
</evidence>